<comment type="caution">
    <text evidence="8">The sequence shown here is derived from an EMBL/GenBank/DDBJ whole genome shotgun (WGS) entry which is preliminary data.</text>
</comment>
<evidence type="ECO:0000256" key="2">
    <source>
        <dbReference type="ARBA" id="ARBA00008814"/>
    </source>
</evidence>
<dbReference type="Gene3D" id="3.40.50.1980">
    <property type="entry name" value="Nitrogenase molybdenum iron protein domain"/>
    <property type="match status" value="2"/>
</dbReference>
<feature type="chain" id="PRO_5032951575" evidence="6">
    <location>
        <begin position="30"/>
        <end position="301"/>
    </location>
</feature>
<dbReference type="InterPro" id="IPR002491">
    <property type="entry name" value="ABC_transptr_periplasmic_BD"/>
</dbReference>
<evidence type="ECO:0000313" key="9">
    <source>
        <dbReference type="Proteomes" id="UP000183569"/>
    </source>
</evidence>
<sequence>MKNERAFSLSRRRSLQALLLCGVSPALFAKSGVPRAVSLFQGATDSLAALGVTPCGIVESWAEKPVYRYLRPQLSGVPQLGLETQPALEKIALLKPDIIFASRFRHQDVAPLMAKIAPVTLLDDVFEFKKTLTVVAQKLALTNAAAQLLQHWDARIIALRSLLQQRFAGQRAPQVSVIEIRPDHIRSYVANSFPGSVMSEVGFAWNAQAMQAHSASLRFSSMENIPLLDADLFFILLRANSPAITRQYHTLTAHPLWQQLRAVKARQLWEVDSVPWSLSGGILGANQILRDVEQALNRGRV</sequence>
<dbReference type="AlphaFoldDB" id="A0A1G4XJN6"/>
<keyword evidence="4" id="KW-0408">Iron</keyword>
<comment type="similarity">
    <text evidence="2">Belongs to the bacterial solute-binding protein 8 family.</text>
</comment>
<evidence type="ECO:0000313" key="8">
    <source>
        <dbReference type="EMBL" id="SCX41371.1"/>
    </source>
</evidence>
<organism evidence="8 9">
    <name type="scientific">Kosakonia sacchari</name>
    <dbReference type="NCBI Taxonomy" id="1158459"/>
    <lineage>
        <taxon>Bacteria</taxon>
        <taxon>Pseudomonadati</taxon>
        <taxon>Pseudomonadota</taxon>
        <taxon>Gammaproteobacteria</taxon>
        <taxon>Enterobacterales</taxon>
        <taxon>Enterobacteriaceae</taxon>
        <taxon>Kosakonia</taxon>
    </lineage>
</organism>
<dbReference type="InterPro" id="IPR051313">
    <property type="entry name" value="Bact_iron-sidero_bind"/>
</dbReference>
<evidence type="ECO:0000256" key="1">
    <source>
        <dbReference type="ARBA" id="ARBA00004196"/>
    </source>
</evidence>
<protein>
    <submittedName>
        <fullName evidence="8">Iron complex transport system substrate-binding protein</fullName>
    </submittedName>
</protein>
<dbReference type="SUPFAM" id="SSF53807">
    <property type="entry name" value="Helical backbone' metal receptor"/>
    <property type="match status" value="1"/>
</dbReference>
<evidence type="ECO:0000256" key="6">
    <source>
        <dbReference type="SAM" id="SignalP"/>
    </source>
</evidence>
<dbReference type="Pfam" id="PF01497">
    <property type="entry name" value="Peripla_BP_2"/>
    <property type="match status" value="1"/>
</dbReference>
<dbReference type="PROSITE" id="PS50983">
    <property type="entry name" value="FE_B12_PBP"/>
    <property type="match status" value="1"/>
</dbReference>
<evidence type="ECO:0000259" key="7">
    <source>
        <dbReference type="PROSITE" id="PS50983"/>
    </source>
</evidence>
<gene>
    <name evidence="8" type="ORF">SAMN02927897_01022</name>
</gene>
<dbReference type="Proteomes" id="UP000183569">
    <property type="component" value="Unassembled WGS sequence"/>
</dbReference>
<keyword evidence="4" id="KW-0410">Iron transport</keyword>
<dbReference type="PANTHER" id="PTHR30532">
    <property type="entry name" value="IRON III DICITRATE-BINDING PERIPLASMIC PROTEIN"/>
    <property type="match status" value="1"/>
</dbReference>
<evidence type="ECO:0000256" key="5">
    <source>
        <dbReference type="ARBA" id="ARBA00022729"/>
    </source>
</evidence>
<keyword evidence="4" id="KW-0406">Ion transport</keyword>
<dbReference type="PANTHER" id="PTHR30532:SF21">
    <property type="entry name" value="SIDEROPHORE-BINDING LIPOPROTEIN YFIY-RELATED"/>
    <property type="match status" value="1"/>
</dbReference>
<evidence type="ECO:0000256" key="3">
    <source>
        <dbReference type="ARBA" id="ARBA00022448"/>
    </source>
</evidence>
<feature type="signal peptide" evidence="6">
    <location>
        <begin position="1"/>
        <end position="29"/>
    </location>
</feature>
<dbReference type="GO" id="GO:0030288">
    <property type="term" value="C:outer membrane-bounded periplasmic space"/>
    <property type="evidence" value="ECO:0007669"/>
    <property type="project" value="TreeGrafter"/>
</dbReference>
<name>A0A1G4XJN6_9ENTR</name>
<accession>A0A1G4XJN6</accession>
<keyword evidence="5 6" id="KW-0732">Signal</keyword>
<dbReference type="GO" id="GO:1901678">
    <property type="term" value="P:iron coordination entity transport"/>
    <property type="evidence" value="ECO:0007669"/>
    <property type="project" value="UniProtKB-ARBA"/>
</dbReference>
<keyword evidence="3" id="KW-0813">Transport</keyword>
<proteinExistence type="inferred from homology"/>
<reference evidence="8 9" key="1">
    <citation type="submission" date="2016-10" db="EMBL/GenBank/DDBJ databases">
        <authorList>
            <person name="Varghese N."/>
            <person name="Submissions S."/>
        </authorList>
    </citation>
    <scope>NUCLEOTIDE SEQUENCE [LARGE SCALE GENOMIC DNA]</scope>
    <source>
        <strain evidence="8 9">CGMCC 1.12102</strain>
    </source>
</reference>
<dbReference type="EMBL" id="FMUI01000002">
    <property type="protein sequence ID" value="SCX41371.1"/>
    <property type="molecule type" value="Genomic_DNA"/>
</dbReference>
<feature type="domain" description="Fe/B12 periplasmic-binding" evidence="7">
    <location>
        <begin position="35"/>
        <end position="300"/>
    </location>
</feature>
<evidence type="ECO:0000256" key="4">
    <source>
        <dbReference type="ARBA" id="ARBA00022496"/>
    </source>
</evidence>
<comment type="subcellular location">
    <subcellularLocation>
        <location evidence="1">Cell envelope</location>
    </subcellularLocation>
</comment>
<dbReference type="CDD" id="cd01146">
    <property type="entry name" value="FhuD"/>
    <property type="match status" value="1"/>
</dbReference>